<protein>
    <recommendedName>
        <fullName evidence="8">Ribonuclease VapC</fullName>
        <shortName evidence="8">RNase VapC</shortName>
        <ecNumber evidence="8">3.1.-.-</ecNumber>
    </recommendedName>
    <alternativeName>
        <fullName evidence="8">Toxin VapC</fullName>
    </alternativeName>
</protein>
<dbReference type="SUPFAM" id="SSF88723">
    <property type="entry name" value="PIN domain-like"/>
    <property type="match status" value="1"/>
</dbReference>
<evidence type="ECO:0000313" key="10">
    <source>
        <dbReference type="EMBL" id="GAA1527987.1"/>
    </source>
</evidence>
<evidence type="ECO:0000256" key="6">
    <source>
        <dbReference type="ARBA" id="ARBA00022842"/>
    </source>
</evidence>
<feature type="domain" description="PIN" evidence="9">
    <location>
        <begin position="4"/>
        <end position="125"/>
    </location>
</feature>
<keyword evidence="4 8" id="KW-0479">Metal-binding</keyword>
<dbReference type="InterPro" id="IPR022907">
    <property type="entry name" value="VapC_family"/>
</dbReference>
<evidence type="ECO:0000256" key="8">
    <source>
        <dbReference type="HAMAP-Rule" id="MF_00265"/>
    </source>
</evidence>
<comment type="cofactor">
    <cofactor evidence="1 8">
        <name>Mg(2+)</name>
        <dbReference type="ChEBI" id="CHEBI:18420"/>
    </cofactor>
</comment>
<comment type="caution">
    <text evidence="10">The sequence shown here is derived from an EMBL/GenBank/DDBJ whole genome shotgun (WGS) entry which is preliminary data.</text>
</comment>
<dbReference type="PANTHER" id="PTHR33653">
    <property type="entry name" value="RIBONUCLEASE VAPC2"/>
    <property type="match status" value="1"/>
</dbReference>
<dbReference type="InterPro" id="IPR050556">
    <property type="entry name" value="Type_II_TA_system_RNase"/>
</dbReference>
<proteinExistence type="inferred from homology"/>
<reference evidence="10 11" key="1">
    <citation type="journal article" date="2019" name="Int. J. Syst. Evol. Microbiol.">
        <title>The Global Catalogue of Microorganisms (GCM) 10K type strain sequencing project: providing services to taxonomists for standard genome sequencing and annotation.</title>
        <authorList>
            <consortium name="The Broad Institute Genomics Platform"/>
            <consortium name="The Broad Institute Genome Sequencing Center for Infectious Disease"/>
            <person name="Wu L."/>
            <person name="Ma J."/>
        </authorList>
    </citation>
    <scope>NUCLEOTIDE SEQUENCE [LARGE SCALE GENOMIC DNA]</scope>
    <source>
        <strain evidence="10 11">JCM 14942</strain>
    </source>
</reference>
<evidence type="ECO:0000256" key="3">
    <source>
        <dbReference type="ARBA" id="ARBA00022722"/>
    </source>
</evidence>
<dbReference type="EC" id="3.1.-.-" evidence="8"/>
<keyword evidence="8" id="KW-0800">Toxin</keyword>
<dbReference type="Pfam" id="PF01850">
    <property type="entry name" value="PIN"/>
    <property type="match status" value="1"/>
</dbReference>
<evidence type="ECO:0000313" key="11">
    <source>
        <dbReference type="Proteomes" id="UP001500842"/>
    </source>
</evidence>
<dbReference type="Gene3D" id="3.40.50.1010">
    <property type="entry name" value="5'-nuclease"/>
    <property type="match status" value="1"/>
</dbReference>
<keyword evidence="6 8" id="KW-0460">Magnesium</keyword>
<evidence type="ECO:0000256" key="5">
    <source>
        <dbReference type="ARBA" id="ARBA00022801"/>
    </source>
</evidence>
<dbReference type="Proteomes" id="UP001500842">
    <property type="component" value="Unassembled WGS sequence"/>
</dbReference>
<dbReference type="CDD" id="cd18746">
    <property type="entry name" value="PIN_VapC4-5_FitB-like"/>
    <property type="match status" value="1"/>
</dbReference>
<feature type="binding site" evidence="8">
    <location>
        <position position="100"/>
    </location>
    <ligand>
        <name>Mg(2+)</name>
        <dbReference type="ChEBI" id="CHEBI:18420"/>
    </ligand>
</feature>
<dbReference type="HAMAP" id="MF_00265">
    <property type="entry name" value="VapC_Nob1"/>
    <property type="match status" value="1"/>
</dbReference>
<dbReference type="InterPro" id="IPR002716">
    <property type="entry name" value="PIN_dom"/>
</dbReference>
<keyword evidence="5 8" id="KW-0378">Hydrolase</keyword>
<evidence type="ECO:0000256" key="2">
    <source>
        <dbReference type="ARBA" id="ARBA00022649"/>
    </source>
</evidence>
<keyword evidence="3 8" id="KW-0540">Nuclease</keyword>
<evidence type="ECO:0000259" key="9">
    <source>
        <dbReference type="Pfam" id="PF01850"/>
    </source>
</evidence>
<accession>A0ABN2AY42</accession>
<organism evidence="10 11">
    <name type="scientific">Nocardioides humi</name>
    <dbReference type="NCBI Taxonomy" id="449461"/>
    <lineage>
        <taxon>Bacteria</taxon>
        <taxon>Bacillati</taxon>
        <taxon>Actinomycetota</taxon>
        <taxon>Actinomycetes</taxon>
        <taxon>Propionibacteriales</taxon>
        <taxon>Nocardioidaceae</taxon>
        <taxon>Nocardioides</taxon>
    </lineage>
</organism>
<keyword evidence="11" id="KW-1185">Reference proteome</keyword>
<sequence length="138" mass="15455">MRHLLDTNIVSDLYRRRPSVVAWTKQHPDEDFAISTITLFELEHGILLLERRDPRQAKPLRRWFDSKVVPDFERTTLPVDTAVASRAAALHVPDPMPIDDAYIAATALVHGLTVVTRNVADFARTGVPVVNPHDPSSA</sequence>
<dbReference type="RefSeq" id="WP_141003902.1">
    <property type="nucleotide sequence ID" value="NZ_BAAAOR010000025.1"/>
</dbReference>
<evidence type="ECO:0000256" key="1">
    <source>
        <dbReference type="ARBA" id="ARBA00001946"/>
    </source>
</evidence>
<evidence type="ECO:0000256" key="4">
    <source>
        <dbReference type="ARBA" id="ARBA00022723"/>
    </source>
</evidence>
<name>A0ABN2AY42_9ACTN</name>
<comment type="function">
    <text evidence="8">Toxic component of a toxin-antitoxin (TA) system. An RNase.</text>
</comment>
<gene>
    <name evidence="8" type="primary">vapC</name>
    <name evidence="10" type="ORF">GCM10009788_34200</name>
</gene>
<comment type="similarity">
    <text evidence="7 8">Belongs to the PINc/VapC protein family.</text>
</comment>
<feature type="binding site" evidence="8">
    <location>
        <position position="6"/>
    </location>
    <ligand>
        <name>Mg(2+)</name>
        <dbReference type="ChEBI" id="CHEBI:18420"/>
    </ligand>
</feature>
<evidence type="ECO:0000256" key="7">
    <source>
        <dbReference type="ARBA" id="ARBA00038093"/>
    </source>
</evidence>
<dbReference type="EMBL" id="BAAAOR010000025">
    <property type="protein sequence ID" value="GAA1527987.1"/>
    <property type="molecule type" value="Genomic_DNA"/>
</dbReference>
<dbReference type="InterPro" id="IPR029060">
    <property type="entry name" value="PIN-like_dom_sf"/>
</dbReference>
<dbReference type="PANTHER" id="PTHR33653:SF1">
    <property type="entry name" value="RIBONUCLEASE VAPC2"/>
    <property type="match status" value="1"/>
</dbReference>
<keyword evidence="2 8" id="KW-1277">Toxin-antitoxin system</keyword>